<keyword evidence="4" id="KW-0285">Flavoprotein</keyword>
<dbReference type="InterPro" id="IPR003171">
    <property type="entry name" value="Mehydrof_redctse-like"/>
</dbReference>
<evidence type="ECO:0000256" key="1">
    <source>
        <dbReference type="ARBA" id="ARBA00001974"/>
    </source>
</evidence>
<evidence type="ECO:0000256" key="5">
    <source>
        <dbReference type="ARBA" id="ARBA00022827"/>
    </source>
</evidence>
<evidence type="ECO:0000256" key="4">
    <source>
        <dbReference type="ARBA" id="ARBA00022630"/>
    </source>
</evidence>
<keyword evidence="5" id="KW-0274">FAD</keyword>
<evidence type="ECO:0000256" key="3">
    <source>
        <dbReference type="ARBA" id="ARBA00006743"/>
    </source>
</evidence>
<dbReference type="AlphaFoldDB" id="A0A7R9P629"/>
<accession>A0A7R9P629</accession>
<sequence length="241" mass="27015">MKHDPQRFTENLEAPGIKPRTFGTLTIRSQRQQYKGVRNIQSCQASFSAVTWHLETPYLLKPREIPALQLATLLVNNKLVGPNSVLLHLSSVDAGANFIISQIVFNAVCFSQFVKDCRNIDIAVPILPGVMPVQSYKSLERTSSICHIPIPRAILDAVKPIEDNDDAVRNYGIHQAVQTIKEMFSLGCATGVHFFTLNRGTMVHEIWRQLGFMSTSPSRAITFNSSDEGNQEYEKKQCLNI</sequence>
<dbReference type="SUPFAM" id="SSF51730">
    <property type="entry name" value="FAD-linked oxidoreductase"/>
    <property type="match status" value="1"/>
</dbReference>
<dbReference type="GO" id="GO:0071949">
    <property type="term" value="F:FAD binding"/>
    <property type="evidence" value="ECO:0007669"/>
    <property type="project" value="TreeGrafter"/>
</dbReference>
<keyword evidence="6" id="KW-0560">Oxidoreductase</keyword>
<comment type="pathway">
    <text evidence="2 7">One-carbon metabolism; tetrahydrofolate interconversion.</text>
</comment>
<evidence type="ECO:0000256" key="6">
    <source>
        <dbReference type="ARBA" id="ARBA00023002"/>
    </source>
</evidence>
<dbReference type="Gene3D" id="3.20.20.220">
    <property type="match status" value="1"/>
</dbReference>
<comment type="similarity">
    <text evidence="3">Belongs to the methylenetetrahydrofolate reductase family.</text>
</comment>
<dbReference type="PANTHER" id="PTHR45754">
    <property type="entry name" value="METHYLENETETRAHYDROFOLATE REDUCTASE"/>
    <property type="match status" value="1"/>
</dbReference>
<dbReference type="EMBL" id="OE180323">
    <property type="protein sequence ID" value="CAD7571052.1"/>
    <property type="molecule type" value="Genomic_DNA"/>
</dbReference>
<dbReference type="PANTHER" id="PTHR45754:SF3">
    <property type="entry name" value="METHYLENETETRAHYDROFOLATE REDUCTASE (NADPH)"/>
    <property type="match status" value="1"/>
</dbReference>
<dbReference type="GO" id="GO:0035999">
    <property type="term" value="P:tetrahydrofolate interconversion"/>
    <property type="evidence" value="ECO:0007669"/>
    <property type="project" value="UniProtKB-UniPathway"/>
</dbReference>
<gene>
    <name evidence="8" type="ORF">TCMB3V08_LOCUS3738</name>
</gene>
<comment type="cofactor">
    <cofactor evidence="1">
        <name>FAD</name>
        <dbReference type="ChEBI" id="CHEBI:57692"/>
    </cofactor>
</comment>
<evidence type="ECO:0000256" key="2">
    <source>
        <dbReference type="ARBA" id="ARBA00004777"/>
    </source>
</evidence>
<name>A0A7R9P629_TIMCA</name>
<reference evidence="8" key="1">
    <citation type="submission" date="2020-11" db="EMBL/GenBank/DDBJ databases">
        <authorList>
            <person name="Tran Van P."/>
        </authorList>
    </citation>
    <scope>NUCLEOTIDE SEQUENCE</scope>
</reference>
<protein>
    <submittedName>
        <fullName evidence="8">(California timema) hypothetical protein</fullName>
    </submittedName>
</protein>
<dbReference type="Pfam" id="PF02219">
    <property type="entry name" value="MTHFR"/>
    <property type="match status" value="1"/>
</dbReference>
<evidence type="ECO:0000256" key="7">
    <source>
        <dbReference type="RuleBase" id="RU004254"/>
    </source>
</evidence>
<dbReference type="InterPro" id="IPR029041">
    <property type="entry name" value="FAD-linked_oxidoreductase-like"/>
</dbReference>
<dbReference type="UniPathway" id="UPA00193"/>
<evidence type="ECO:0000313" key="8">
    <source>
        <dbReference type="EMBL" id="CAD7571052.1"/>
    </source>
</evidence>
<dbReference type="GO" id="GO:0005829">
    <property type="term" value="C:cytosol"/>
    <property type="evidence" value="ECO:0007669"/>
    <property type="project" value="TreeGrafter"/>
</dbReference>
<dbReference type="GO" id="GO:0004489">
    <property type="term" value="F:methylenetetrahydrofolate reductase [NAD(P)H] activity"/>
    <property type="evidence" value="ECO:0007669"/>
    <property type="project" value="InterPro"/>
</dbReference>
<proteinExistence type="inferred from homology"/>
<organism evidence="8">
    <name type="scientific">Timema californicum</name>
    <name type="common">California timema</name>
    <name type="synonym">Walking stick</name>
    <dbReference type="NCBI Taxonomy" id="61474"/>
    <lineage>
        <taxon>Eukaryota</taxon>
        <taxon>Metazoa</taxon>
        <taxon>Ecdysozoa</taxon>
        <taxon>Arthropoda</taxon>
        <taxon>Hexapoda</taxon>
        <taxon>Insecta</taxon>
        <taxon>Pterygota</taxon>
        <taxon>Neoptera</taxon>
        <taxon>Polyneoptera</taxon>
        <taxon>Phasmatodea</taxon>
        <taxon>Timematodea</taxon>
        <taxon>Timematoidea</taxon>
        <taxon>Timematidae</taxon>
        <taxon>Timema</taxon>
    </lineage>
</organism>
<dbReference type="GO" id="GO:0009086">
    <property type="term" value="P:methionine biosynthetic process"/>
    <property type="evidence" value="ECO:0007669"/>
    <property type="project" value="TreeGrafter"/>
</dbReference>